<name>A0A9N9A6J8_9GLOM</name>
<evidence type="ECO:0000313" key="1">
    <source>
        <dbReference type="EMBL" id="CAG8519616.1"/>
    </source>
</evidence>
<reference evidence="1" key="1">
    <citation type="submission" date="2021-06" db="EMBL/GenBank/DDBJ databases">
        <authorList>
            <person name="Kallberg Y."/>
            <person name="Tangrot J."/>
            <person name="Rosling A."/>
        </authorList>
    </citation>
    <scope>NUCLEOTIDE SEQUENCE</scope>
    <source>
        <strain evidence="1">FL966</strain>
    </source>
</reference>
<dbReference type="EMBL" id="CAJVQA010001584">
    <property type="protein sequence ID" value="CAG8519616.1"/>
    <property type="molecule type" value="Genomic_DNA"/>
</dbReference>
<dbReference type="OrthoDB" id="1748060at2759"/>
<feature type="non-terminal residue" evidence="1">
    <location>
        <position position="174"/>
    </location>
</feature>
<dbReference type="PANTHER" id="PTHR45786:SF74">
    <property type="entry name" value="ATP-DEPENDENT DNA HELICASE"/>
    <property type="match status" value="1"/>
</dbReference>
<gene>
    <name evidence="1" type="ORF">CPELLU_LOCUS3321</name>
</gene>
<organism evidence="1 2">
    <name type="scientific">Cetraspora pellucida</name>
    <dbReference type="NCBI Taxonomy" id="1433469"/>
    <lineage>
        <taxon>Eukaryota</taxon>
        <taxon>Fungi</taxon>
        <taxon>Fungi incertae sedis</taxon>
        <taxon>Mucoromycota</taxon>
        <taxon>Glomeromycotina</taxon>
        <taxon>Glomeromycetes</taxon>
        <taxon>Diversisporales</taxon>
        <taxon>Gigasporaceae</taxon>
        <taxon>Cetraspora</taxon>
    </lineage>
</organism>
<evidence type="ECO:0000313" key="2">
    <source>
        <dbReference type="Proteomes" id="UP000789759"/>
    </source>
</evidence>
<dbReference type="Proteomes" id="UP000789759">
    <property type="component" value="Unassembled WGS sequence"/>
</dbReference>
<proteinExistence type="predicted"/>
<dbReference type="AlphaFoldDB" id="A0A9N9A6J8"/>
<protein>
    <submittedName>
        <fullName evidence="1">10303_t:CDS:1</fullName>
    </submittedName>
</protein>
<keyword evidence="2" id="KW-1185">Reference proteome</keyword>
<accession>A0A9N9A6J8</accession>
<sequence length="174" mass="20634">CCAKGKIYLSPFQELLSLLSTLLARIDQSIHLFRQHIRMYNSVLAFTFINIKIDDTITETNGVYNFHIHVYDTKYKLQNRMFIMHNLNLIFLAKLQQILYNVNPYSSMFRQVDSIHRLDLFLDLKMVITDNRRKDSRHYNISTISEIAVIMISDEQTDELLNHNIVLCLYEEEL</sequence>
<dbReference type="PANTHER" id="PTHR45786">
    <property type="entry name" value="DNA BINDING PROTEIN-LIKE"/>
    <property type="match status" value="1"/>
</dbReference>
<comment type="caution">
    <text evidence="1">The sequence shown here is derived from an EMBL/GenBank/DDBJ whole genome shotgun (WGS) entry which is preliminary data.</text>
</comment>